<dbReference type="Pfam" id="PF00149">
    <property type="entry name" value="Metallophos"/>
    <property type="match status" value="1"/>
</dbReference>
<evidence type="ECO:0000256" key="9">
    <source>
        <dbReference type="RuleBase" id="RU004273"/>
    </source>
</evidence>
<name>A0A2T9YDI6_9FUNG</name>
<keyword evidence="8" id="KW-0802">TPR repeat</keyword>
<dbReference type="InterPro" id="IPR011990">
    <property type="entry name" value="TPR-like_helical_dom_sf"/>
</dbReference>
<evidence type="ECO:0000256" key="6">
    <source>
        <dbReference type="ARBA" id="ARBA00023211"/>
    </source>
</evidence>
<evidence type="ECO:0000313" key="11">
    <source>
        <dbReference type="EMBL" id="PVU90396.1"/>
    </source>
</evidence>
<accession>A0A2T9YDI6</accession>
<dbReference type="PROSITE" id="PS50005">
    <property type="entry name" value="TPR"/>
    <property type="match status" value="1"/>
</dbReference>
<feature type="domain" description="Serine/threonine specific protein phosphatases" evidence="10">
    <location>
        <begin position="321"/>
        <end position="326"/>
    </location>
</feature>
<dbReference type="GO" id="GO:0046872">
    <property type="term" value="F:metal ion binding"/>
    <property type="evidence" value="ECO:0007669"/>
    <property type="project" value="UniProtKB-KW"/>
</dbReference>
<dbReference type="OrthoDB" id="445564at2759"/>
<dbReference type="InterPro" id="IPR051134">
    <property type="entry name" value="PPP_phosphatase"/>
</dbReference>
<evidence type="ECO:0000256" key="4">
    <source>
        <dbReference type="ARBA" id="ARBA00022737"/>
    </source>
</evidence>
<dbReference type="EMBL" id="MBFR01000260">
    <property type="protein sequence ID" value="PVU90396.1"/>
    <property type="molecule type" value="Genomic_DNA"/>
</dbReference>
<feature type="repeat" description="TPR" evidence="8">
    <location>
        <begin position="73"/>
        <end position="106"/>
    </location>
</feature>
<feature type="active site" description="Proton donor/acceptor" evidence="7">
    <location>
        <position position="325"/>
    </location>
</feature>
<evidence type="ECO:0000256" key="7">
    <source>
        <dbReference type="PIRSR" id="PIRSR033096-1"/>
    </source>
</evidence>
<dbReference type="PROSITE" id="PS00125">
    <property type="entry name" value="SER_THR_PHOSPHATASE"/>
    <property type="match status" value="1"/>
</dbReference>
<dbReference type="PANTHER" id="PTHR45668">
    <property type="entry name" value="SERINE/THREONINE-PROTEIN PHOSPHATASE 5-RELATED"/>
    <property type="match status" value="1"/>
</dbReference>
<dbReference type="InterPro" id="IPR006186">
    <property type="entry name" value="Ser/Thr-sp_prot-phosphatase"/>
</dbReference>
<dbReference type="SMART" id="SM00028">
    <property type="entry name" value="TPR"/>
    <property type="match status" value="3"/>
</dbReference>
<dbReference type="SUPFAM" id="SSF56300">
    <property type="entry name" value="Metallo-dependent phosphatases"/>
    <property type="match status" value="1"/>
</dbReference>
<evidence type="ECO:0000256" key="8">
    <source>
        <dbReference type="PROSITE-ProRule" id="PRU00339"/>
    </source>
</evidence>
<evidence type="ECO:0000256" key="5">
    <source>
        <dbReference type="ARBA" id="ARBA00022801"/>
    </source>
</evidence>
<evidence type="ECO:0000256" key="2">
    <source>
        <dbReference type="ARBA" id="ARBA00008786"/>
    </source>
</evidence>
<reference evidence="11 12" key="1">
    <citation type="journal article" date="2018" name="MBio">
        <title>Comparative Genomics Reveals the Core Gene Toolbox for the Fungus-Insect Symbiosis.</title>
        <authorList>
            <person name="Wang Y."/>
            <person name="Stata M."/>
            <person name="Wang W."/>
            <person name="Stajich J.E."/>
            <person name="White M.M."/>
            <person name="Moncalvo J.M."/>
        </authorList>
    </citation>
    <scope>NUCLEOTIDE SEQUENCE [LARGE SCALE GENOMIC DNA]</scope>
    <source>
        <strain evidence="11 12">SWE-8-4</strain>
    </source>
</reference>
<organism evidence="11 12">
    <name type="scientific">Smittium simulii</name>
    <dbReference type="NCBI Taxonomy" id="133385"/>
    <lineage>
        <taxon>Eukaryota</taxon>
        <taxon>Fungi</taxon>
        <taxon>Fungi incertae sedis</taxon>
        <taxon>Zoopagomycota</taxon>
        <taxon>Kickxellomycotina</taxon>
        <taxon>Harpellomycetes</taxon>
        <taxon>Harpellales</taxon>
        <taxon>Legeriomycetaceae</taxon>
        <taxon>Smittium</taxon>
    </lineage>
</organism>
<gene>
    <name evidence="11" type="ORF">BB561_004899</name>
</gene>
<comment type="similarity">
    <text evidence="2">Belongs to the PPP phosphatase family. PP-5 (PP-T) subfamily.</text>
</comment>
<dbReference type="SMART" id="SM00156">
    <property type="entry name" value="PP2Ac"/>
    <property type="match status" value="1"/>
</dbReference>
<dbReference type="PANTHER" id="PTHR45668:SF5">
    <property type="entry name" value="SERINE_THREONINE-PROTEIN PHOSPHATASE 5"/>
    <property type="match status" value="1"/>
</dbReference>
<dbReference type="SUPFAM" id="SSF48452">
    <property type="entry name" value="TPR-like"/>
    <property type="match status" value="1"/>
</dbReference>
<dbReference type="InterPro" id="IPR004843">
    <property type="entry name" value="Calcineurin-like_PHP"/>
</dbReference>
<dbReference type="Gene3D" id="3.60.21.10">
    <property type="match status" value="1"/>
</dbReference>
<protein>
    <recommendedName>
        <fullName evidence="9">Serine/threonine-protein phosphatase</fullName>
        <ecNumber evidence="9">3.1.3.16</ecNumber>
    </recommendedName>
</protein>
<dbReference type="GO" id="GO:0004722">
    <property type="term" value="F:protein serine/threonine phosphatase activity"/>
    <property type="evidence" value="ECO:0007669"/>
    <property type="project" value="UniProtKB-EC"/>
</dbReference>
<keyword evidence="3" id="KW-0479">Metal-binding</keyword>
<dbReference type="Pfam" id="PF13181">
    <property type="entry name" value="TPR_8"/>
    <property type="match status" value="2"/>
</dbReference>
<dbReference type="InterPro" id="IPR029052">
    <property type="entry name" value="Metallo-depent_PP-like"/>
</dbReference>
<dbReference type="AlphaFoldDB" id="A0A2T9YDI6"/>
<keyword evidence="12" id="KW-1185">Reference proteome</keyword>
<dbReference type="Proteomes" id="UP000245383">
    <property type="component" value="Unassembled WGS sequence"/>
</dbReference>
<keyword evidence="4" id="KW-0677">Repeat</keyword>
<dbReference type="PIRSF" id="PIRSF033096">
    <property type="entry name" value="PPPtase_5"/>
    <property type="match status" value="1"/>
</dbReference>
<evidence type="ECO:0000313" key="12">
    <source>
        <dbReference type="Proteomes" id="UP000245383"/>
    </source>
</evidence>
<keyword evidence="5 9" id="KW-0378">Hydrolase</keyword>
<keyword evidence="6" id="KW-0464">Manganese</keyword>
<dbReference type="InterPro" id="IPR013235">
    <property type="entry name" value="PPP_dom"/>
</dbReference>
<proteinExistence type="inferred from homology"/>
<dbReference type="Pfam" id="PF08321">
    <property type="entry name" value="PPP5"/>
    <property type="match status" value="1"/>
</dbReference>
<dbReference type="InterPro" id="IPR019734">
    <property type="entry name" value="TPR_rpt"/>
</dbReference>
<comment type="caution">
    <text evidence="11">The sequence shown here is derived from an EMBL/GenBank/DDBJ whole genome shotgun (WGS) entry which is preliminary data.</text>
</comment>
<dbReference type="Gene3D" id="1.25.40.10">
    <property type="entry name" value="Tetratricopeptide repeat domain"/>
    <property type="match status" value="1"/>
</dbReference>
<dbReference type="PRINTS" id="PR00114">
    <property type="entry name" value="STPHPHTASE"/>
</dbReference>
<evidence type="ECO:0000256" key="1">
    <source>
        <dbReference type="ARBA" id="ARBA00001936"/>
    </source>
</evidence>
<sequence length="532" mass="60081">MNLITKVFSSNNEFNHKKKKYKDAIEKYTLAIELDATVPAYYTNRAQCYLLTELFGAAIADAEEAIKLDANFVKAYYRRASAHMAMGNIEKAKNDYKIVVTKAPTDKVASEKFKLVSKLYKKMLFEEAITGYQDGRLLCETINPYDYIIDDTYNGPRMKQNPSSNSSESLPVNSLETSLAKNLPLSNDTKSDSESSQEILEYVDAEFVETLSTCFKDQKKLHIRYVIIMLVLLSRQFKKLDSLVDIDFTQPSNSSKVLNICGDVHGQYYDLLNIFKIAGTPTESNMFLFNGDFVDRGSFSVETVLLLFAYKLLYPNSFFLNRGNHETVSMNKLYGFEGELLAKYGKSSGEKLFKLFTETFNALPVAHLVNKSIFVVHGGLYSEDLGIPSSEDDNNQKVVTLDMIRNIDRFKQPGDSGILTESLWSDPQKLKGRSPNKRGVAIQFGPDVTRDFLSRNNLTMIVRSHEQKDSGYEIEHDGQLVTVFSAPNYCDTMGNLGAYMRVDSLLNIDYKTFKAVPHPPVKSMAYATNSPF</sequence>
<evidence type="ECO:0000259" key="10">
    <source>
        <dbReference type="PROSITE" id="PS00125"/>
    </source>
</evidence>
<comment type="catalytic activity">
    <reaction evidence="9">
        <text>O-phospho-L-threonyl-[protein] + H2O = L-threonyl-[protein] + phosphate</text>
        <dbReference type="Rhea" id="RHEA:47004"/>
        <dbReference type="Rhea" id="RHEA-COMP:11060"/>
        <dbReference type="Rhea" id="RHEA-COMP:11605"/>
        <dbReference type="ChEBI" id="CHEBI:15377"/>
        <dbReference type="ChEBI" id="CHEBI:30013"/>
        <dbReference type="ChEBI" id="CHEBI:43474"/>
        <dbReference type="ChEBI" id="CHEBI:61977"/>
        <dbReference type="EC" id="3.1.3.16"/>
    </reaction>
</comment>
<comment type="cofactor">
    <cofactor evidence="1">
        <name>Mn(2+)</name>
        <dbReference type="ChEBI" id="CHEBI:29035"/>
    </cofactor>
</comment>
<dbReference type="STRING" id="133385.A0A2T9YDI6"/>
<dbReference type="EC" id="3.1.3.16" evidence="9"/>
<evidence type="ECO:0000256" key="3">
    <source>
        <dbReference type="ARBA" id="ARBA00022723"/>
    </source>
</evidence>